<protein>
    <submittedName>
        <fullName evidence="3">Uncharacterized protein</fullName>
    </submittedName>
</protein>
<gene>
    <name evidence="3" type="ORF">B0E34_01970</name>
</gene>
<keyword evidence="2" id="KW-0472">Membrane</keyword>
<proteinExistence type="predicted"/>
<dbReference type="RefSeq" id="WP_087706298.1">
    <property type="nucleotide sequence ID" value="NZ_MVAG01000057.1"/>
</dbReference>
<name>A0A202CDL1_9FLAO</name>
<evidence type="ECO:0000256" key="2">
    <source>
        <dbReference type="SAM" id="Phobius"/>
    </source>
</evidence>
<evidence type="ECO:0000256" key="1">
    <source>
        <dbReference type="SAM" id="Coils"/>
    </source>
</evidence>
<keyword evidence="1" id="KW-0175">Coiled coil</keyword>
<accession>A0A202CDL1</accession>
<comment type="caution">
    <text evidence="3">The sequence shown here is derived from an EMBL/GenBank/DDBJ whole genome shotgun (WGS) entry which is preliminary data.</text>
</comment>
<dbReference type="Proteomes" id="UP000196355">
    <property type="component" value="Unassembled WGS sequence"/>
</dbReference>
<dbReference type="EMBL" id="MVAG01000057">
    <property type="protein sequence ID" value="OVE61768.1"/>
    <property type="molecule type" value="Genomic_DNA"/>
</dbReference>
<evidence type="ECO:0000313" key="3">
    <source>
        <dbReference type="EMBL" id="OVE61768.1"/>
    </source>
</evidence>
<dbReference type="AlphaFoldDB" id="A0A202CDL1"/>
<feature type="transmembrane region" description="Helical" evidence="2">
    <location>
        <begin position="368"/>
        <end position="390"/>
    </location>
</feature>
<keyword evidence="2" id="KW-1133">Transmembrane helix</keyword>
<organism evidence="3 4">
    <name type="scientific">Chryseobacterium mucoviscidosis</name>
    <dbReference type="NCBI Taxonomy" id="1945581"/>
    <lineage>
        <taxon>Bacteria</taxon>
        <taxon>Pseudomonadati</taxon>
        <taxon>Bacteroidota</taxon>
        <taxon>Flavobacteriia</taxon>
        <taxon>Flavobacteriales</taxon>
        <taxon>Weeksellaceae</taxon>
        <taxon>Chryseobacterium group</taxon>
        <taxon>Chryseobacterium</taxon>
    </lineage>
</organism>
<keyword evidence="4" id="KW-1185">Reference proteome</keyword>
<keyword evidence="2" id="KW-0812">Transmembrane</keyword>
<sequence length="506" mass="58516">MSSVNLIAFGTFGNPNGFTQTFFAGTPVEIKTLDIRGAVLIYPNSKLYSLRKEYKDGFYIITYTIYTYAKEPTSAREGSFIGSSIMFTDEIAEENITVRCLNEFHSNLISRNVQNDTLTVNHSENFSIGKPADFDKINFNLKKIDIFDSVQSTNRQLMVYCETNPSALQIILKKAVDLLNVYDTIYFTESSDIAKFVHQKNIFQFVQKDGFENEIKKLNDERKRKIQETVTEFENEKIKWENSRKQNGEDFKSKIERNKELHLANGRKIEESEKNLEKLNEVYYAFSQKIDEFLNQLKTADSLMLNNITQSYKADKNTFLDNIRNLGIPELDSVSQPRSVREREIPVYSSSYYNNSGRKEKETEQSNIFKTATVILSVFLLAAVSGLAWFQFFKEPEKQIVYKEQEPEVTTEPVSELIVSALNPKPNSEAEFLILNEMNRKLTTDLKIDSVTGFVFKANPQSVEKYYKYQKKDYSKQLFENNKESFKISGTDTIYTGDLKFIPIFK</sequence>
<reference evidence="4" key="1">
    <citation type="submission" date="2017-02" db="EMBL/GenBank/DDBJ databases">
        <authorList>
            <person name="Tetz G."/>
            <person name="Tetz V."/>
        </authorList>
    </citation>
    <scope>NUCLEOTIDE SEQUENCE [LARGE SCALE GENOMIC DNA]</scope>
    <source>
        <strain evidence="4">VT16-26</strain>
    </source>
</reference>
<feature type="coiled-coil region" evidence="1">
    <location>
        <begin position="208"/>
        <end position="243"/>
    </location>
</feature>
<evidence type="ECO:0000313" key="4">
    <source>
        <dbReference type="Proteomes" id="UP000196355"/>
    </source>
</evidence>